<protein>
    <submittedName>
        <fullName evidence="2">Uncharacterized protein</fullName>
    </submittedName>
</protein>
<feature type="region of interest" description="Disordered" evidence="1">
    <location>
        <begin position="32"/>
        <end position="65"/>
    </location>
</feature>
<dbReference type="Proteomes" id="UP000703269">
    <property type="component" value="Unassembled WGS sequence"/>
</dbReference>
<evidence type="ECO:0000313" key="3">
    <source>
        <dbReference type="Proteomes" id="UP000703269"/>
    </source>
</evidence>
<comment type="caution">
    <text evidence="2">The sequence shown here is derived from an EMBL/GenBank/DDBJ whole genome shotgun (WGS) entry which is preliminary data.</text>
</comment>
<dbReference type="EMBL" id="BPQB01000086">
    <property type="protein sequence ID" value="GJE98362.1"/>
    <property type="molecule type" value="Genomic_DNA"/>
</dbReference>
<dbReference type="AlphaFoldDB" id="A0A9P3GMX6"/>
<feature type="compositionally biased region" description="Acidic residues" evidence="1">
    <location>
        <begin position="45"/>
        <end position="57"/>
    </location>
</feature>
<gene>
    <name evidence="2" type="ORF">PsYK624_145910</name>
</gene>
<evidence type="ECO:0000256" key="1">
    <source>
        <dbReference type="SAM" id="MobiDB-lite"/>
    </source>
</evidence>
<name>A0A9P3GMX6_9APHY</name>
<keyword evidence="3" id="KW-1185">Reference proteome</keyword>
<proteinExistence type="predicted"/>
<organism evidence="2 3">
    <name type="scientific">Phanerochaete sordida</name>
    <dbReference type="NCBI Taxonomy" id="48140"/>
    <lineage>
        <taxon>Eukaryota</taxon>
        <taxon>Fungi</taxon>
        <taxon>Dikarya</taxon>
        <taxon>Basidiomycota</taxon>
        <taxon>Agaricomycotina</taxon>
        <taxon>Agaricomycetes</taxon>
        <taxon>Polyporales</taxon>
        <taxon>Phanerochaetaceae</taxon>
        <taxon>Phanerochaete</taxon>
    </lineage>
</organism>
<evidence type="ECO:0000313" key="2">
    <source>
        <dbReference type="EMBL" id="GJE98362.1"/>
    </source>
</evidence>
<accession>A0A9P3GMX6</accession>
<reference evidence="2 3" key="1">
    <citation type="submission" date="2021-08" db="EMBL/GenBank/DDBJ databases">
        <title>Draft Genome Sequence of Phanerochaete sordida strain YK-624.</title>
        <authorList>
            <person name="Mori T."/>
            <person name="Dohra H."/>
            <person name="Suzuki T."/>
            <person name="Kawagishi H."/>
            <person name="Hirai H."/>
        </authorList>
    </citation>
    <scope>NUCLEOTIDE SEQUENCE [LARGE SCALE GENOMIC DNA]</scope>
    <source>
        <strain evidence="2 3">YK-624</strain>
    </source>
</reference>
<feature type="region of interest" description="Disordered" evidence="1">
    <location>
        <begin position="1"/>
        <end position="20"/>
    </location>
</feature>
<sequence>MLNLRQFADQKAPDDRDAEELAYAESTVRFRGRSRGLGNIGEPLSFDESDAVTDEDSYTQPSTLV</sequence>